<evidence type="ECO:0000313" key="4">
    <source>
        <dbReference type="Proteomes" id="UP000193240"/>
    </source>
</evidence>
<reference evidence="3 4" key="1">
    <citation type="journal article" date="2017" name="Genome Announc.">
        <title>Genome sequence of the saprophytic ascomycete Epicoccum nigrum ICMP 19927 strain isolated from New Zealand.</title>
        <authorList>
            <person name="Fokin M."/>
            <person name="Fleetwood D."/>
            <person name="Weir B.S."/>
            <person name="Villas-Boas S.G."/>
        </authorList>
    </citation>
    <scope>NUCLEOTIDE SEQUENCE [LARGE SCALE GENOMIC DNA]</scope>
    <source>
        <strain evidence="3 4">ICMP 19927</strain>
    </source>
</reference>
<keyword evidence="4" id="KW-1185">Reference proteome</keyword>
<organism evidence="3 4">
    <name type="scientific">Epicoccum nigrum</name>
    <name type="common">Soil fungus</name>
    <name type="synonym">Epicoccum purpurascens</name>
    <dbReference type="NCBI Taxonomy" id="105696"/>
    <lineage>
        <taxon>Eukaryota</taxon>
        <taxon>Fungi</taxon>
        <taxon>Dikarya</taxon>
        <taxon>Ascomycota</taxon>
        <taxon>Pezizomycotina</taxon>
        <taxon>Dothideomycetes</taxon>
        <taxon>Pleosporomycetidae</taxon>
        <taxon>Pleosporales</taxon>
        <taxon>Pleosporineae</taxon>
        <taxon>Didymellaceae</taxon>
        <taxon>Epicoccum</taxon>
    </lineage>
</organism>
<gene>
    <name evidence="3" type="ORF">B5807_08300</name>
</gene>
<dbReference type="Gene3D" id="1.10.287.3240">
    <property type="match status" value="1"/>
</dbReference>
<dbReference type="InterPro" id="IPR040357">
    <property type="entry name" value="Vma22/CCDC115"/>
</dbReference>
<protein>
    <recommendedName>
        <fullName evidence="1">Vacuolar ATPase assembly protein VMA22</fullName>
    </recommendedName>
</protein>
<dbReference type="AlphaFoldDB" id="A0A1Y2LPX9"/>
<dbReference type="Pfam" id="PF21730">
    <property type="entry name" value="Vma22_CCDC115"/>
    <property type="match status" value="1"/>
</dbReference>
<dbReference type="STRING" id="105696.A0A1Y2LPX9"/>
<dbReference type="OMA" id="GQDCYDE"/>
<dbReference type="InParanoid" id="A0A1Y2LPX9"/>
<dbReference type="GO" id="GO:0070072">
    <property type="term" value="P:vacuolar proton-transporting V-type ATPase complex assembly"/>
    <property type="evidence" value="ECO:0007669"/>
    <property type="project" value="InterPro"/>
</dbReference>
<evidence type="ECO:0000313" key="3">
    <source>
        <dbReference type="EMBL" id="OSS46026.1"/>
    </source>
</evidence>
<feature type="region of interest" description="Disordered" evidence="2">
    <location>
        <begin position="96"/>
        <end position="160"/>
    </location>
</feature>
<sequence>MAQVQNPVLSAPIAGTAQSFGVDKDALVTRLDALLEQYLYTLDEYEKLMRQLSKKLSSGYFSLTQANFHNRSGVHYGQDSYDERVQATLRTVVTEDEKAKPHFKAVSAPSAASSGAKKASQASSADEGEQKENSDVPDAESDVAPEEPESENEGASKATLPDPIRMFGILVPPALRSARTSFNEAVEGPVVNLATVTGELRALEREIGRVRKGIRKAK</sequence>
<accession>A0A1Y2LPX9</accession>
<feature type="compositionally biased region" description="Acidic residues" evidence="2">
    <location>
        <begin position="135"/>
        <end position="152"/>
    </location>
</feature>
<evidence type="ECO:0000256" key="2">
    <source>
        <dbReference type="SAM" id="MobiDB-lite"/>
    </source>
</evidence>
<dbReference type="GO" id="GO:0051082">
    <property type="term" value="F:unfolded protein binding"/>
    <property type="evidence" value="ECO:0007669"/>
    <property type="project" value="TreeGrafter"/>
</dbReference>
<dbReference type="GO" id="GO:1990871">
    <property type="term" value="C:Vma12-Vma22 assembly complex"/>
    <property type="evidence" value="ECO:0007669"/>
    <property type="project" value="TreeGrafter"/>
</dbReference>
<dbReference type="Proteomes" id="UP000193240">
    <property type="component" value="Unassembled WGS sequence"/>
</dbReference>
<dbReference type="PANTHER" id="PTHR31996:SF2">
    <property type="entry name" value="COILED-COIL DOMAIN-CONTAINING PROTEIN 115"/>
    <property type="match status" value="1"/>
</dbReference>
<dbReference type="EMBL" id="KZ107852">
    <property type="protein sequence ID" value="OSS46026.1"/>
    <property type="molecule type" value="Genomic_DNA"/>
</dbReference>
<name>A0A1Y2LPX9_EPING</name>
<dbReference type="PANTHER" id="PTHR31996">
    <property type="entry name" value="COILED-COIL DOMAIN-CONTAINING PROTEIN 115"/>
    <property type="match status" value="1"/>
</dbReference>
<feature type="compositionally biased region" description="Low complexity" evidence="2">
    <location>
        <begin position="104"/>
        <end position="125"/>
    </location>
</feature>
<proteinExistence type="predicted"/>
<evidence type="ECO:0000256" key="1">
    <source>
        <dbReference type="ARBA" id="ARBA00093634"/>
    </source>
</evidence>